<gene>
    <name evidence="1" type="ORF">SDC9_191679</name>
</gene>
<sequence>MEESLEKLFVHLGLTDQQESELVATVRDGLDALLEAQSGQGDFHQVLSGITRRLGSFA</sequence>
<reference evidence="1" key="1">
    <citation type="submission" date="2019-08" db="EMBL/GenBank/DDBJ databases">
        <authorList>
            <person name="Kucharzyk K."/>
            <person name="Murdoch R.W."/>
            <person name="Higgins S."/>
            <person name="Loffler F."/>
        </authorList>
    </citation>
    <scope>NUCLEOTIDE SEQUENCE</scope>
</reference>
<dbReference type="AlphaFoldDB" id="A0A645HYP3"/>
<evidence type="ECO:0000313" key="1">
    <source>
        <dbReference type="EMBL" id="MPN44118.1"/>
    </source>
</evidence>
<dbReference type="EMBL" id="VSSQ01102995">
    <property type="protein sequence ID" value="MPN44118.1"/>
    <property type="molecule type" value="Genomic_DNA"/>
</dbReference>
<comment type="caution">
    <text evidence="1">The sequence shown here is derived from an EMBL/GenBank/DDBJ whole genome shotgun (WGS) entry which is preliminary data.</text>
</comment>
<proteinExistence type="predicted"/>
<protein>
    <submittedName>
        <fullName evidence="1">Uncharacterized protein</fullName>
    </submittedName>
</protein>
<accession>A0A645HYP3</accession>
<organism evidence="1">
    <name type="scientific">bioreactor metagenome</name>
    <dbReference type="NCBI Taxonomy" id="1076179"/>
    <lineage>
        <taxon>unclassified sequences</taxon>
        <taxon>metagenomes</taxon>
        <taxon>ecological metagenomes</taxon>
    </lineage>
</organism>
<name>A0A645HYP3_9ZZZZ</name>